<evidence type="ECO:0000313" key="2">
    <source>
        <dbReference type="EMBL" id="ETV89517.1"/>
    </source>
</evidence>
<dbReference type="VEuPathDB" id="FungiDB:H257_00769"/>
<proteinExistence type="predicted"/>
<feature type="region of interest" description="Disordered" evidence="1">
    <location>
        <begin position="54"/>
        <end position="75"/>
    </location>
</feature>
<protein>
    <submittedName>
        <fullName evidence="2">Uncharacterized protein</fullName>
    </submittedName>
</protein>
<dbReference type="GeneID" id="20802765"/>
<feature type="compositionally biased region" description="Polar residues" evidence="1">
    <location>
        <begin position="124"/>
        <end position="134"/>
    </location>
</feature>
<feature type="compositionally biased region" description="Basic residues" evidence="1">
    <location>
        <begin position="110"/>
        <end position="121"/>
    </location>
</feature>
<name>W4HC58_APHAT</name>
<feature type="region of interest" description="Disordered" evidence="1">
    <location>
        <begin position="110"/>
        <end position="134"/>
    </location>
</feature>
<dbReference type="EMBL" id="KI913114">
    <property type="protein sequence ID" value="ETV89517.1"/>
    <property type="molecule type" value="Genomic_DNA"/>
</dbReference>
<evidence type="ECO:0000256" key="1">
    <source>
        <dbReference type="SAM" id="MobiDB-lite"/>
    </source>
</evidence>
<sequence>MLEHSMLLGRRAKPWIRAHETFPRIAGTRWPNRACCGTAARGRQVCARRMLARPCSGPSPREMSPRRAQHGMARGTGCARRLPARVFRRAHSIRTWIACRLQARVRTRRRERCRSRSRPHGFRSQATTGLYWQR</sequence>
<dbReference type="AlphaFoldDB" id="W4HC58"/>
<gene>
    <name evidence="2" type="ORF">H257_00769</name>
</gene>
<reference evidence="2" key="1">
    <citation type="submission" date="2013-12" db="EMBL/GenBank/DDBJ databases">
        <title>The Genome Sequence of Aphanomyces astaci APO3.</title>
        <authorList>
            <consortium name="The Broad Institute Genomics Platform"/>
            <person name="Russ C."/>
            <person name="Tyler B."/>
            <person name="van West P."/>
            <person name="Dieguez-Uribeondo J."/>
            <person name="Young S.K."/>
            <person name="Zeng Q."/>
            <person name="Gargeya S."/>
            <person name="Fitzgerald M."/>
            <person name="Abouelleil A."/>
            <person name="Alvarado L."/>
            <person name="Chapman S.B."/>
            <person name="Gainer-Dewar J."/>
            <person name="Goldberg J."/>
            <person name="Griggs A."/>
            <person name="Gujja S."/>
            <person name="Hansen M."/>
            <person name="Howarth C."/>
            <person name="Imamovic A."/>
            <person name="Ireland A."/>
            <person name="Larimer J."/>
            <person name="McCowan C."/>
            <person name="Murphy C."/>
            <person name="Pearson M."/>
            <person name="Poon T.W."/>
            <person name="Priest M."/>
            <person name="Roberts A."/>
            <person name="Saif S."/>
            <person name="Shea T."/>
            <person name="Sykes S."/>
            <person name="Wortman J."/>
            <person name="Nusbaum C."/>
            <person name="Birren B."/>
        </authorList>
    </citation>
    <scope>NUCLEOTIDE SEQUENCE [LARGE SCALE GENOMIC DNA]</scope>
    <source>
        <strain evidence="2">APO3</strain>
    </source>
</reference>
<accession>W4HC58</accession>
<organism evidence="2">
    <name type="scientific">Aphanomyces astaci</name>
    <name type="common">Crayfish plague agent</name>
    <dbReference type="NCBI Taxonomy" id="112090"/>
    <lineage>
        <taxon>Eukaryota</taxon>
        <taxon>Sar</taxon>
        <taxon>Stramenopiles</taxon>
        <taxon>Oomycota</taxon>
        <taxon>Saprolegniomycetes</taxon>
        <taxon>Saprolegniales</taxon>
        <taxon>Verrucalvaceae</taxon>
        <taxon>Aphanomyces</taxon>
    </lineage>
</organism>
<dbReference type="RefSeq" id="XP_009821917.1">
    <property type="nucleotide sequence ID" value="XM_009823615.1"/>
</dbReference>